<feature type="coiled-coil region" evidence="1">
    <location>
        <begin position="79"/>
        <end position="106"/>
    </location>
</feature>
<reference evidence="3 4" key="1">
    <citation type="journal article" date="2021" name="Nat. Commun.">
        <title>Genetic determinants of endophytism in the Arabidopsis root mycobiome.</title>
        <authorList>
            <person name="Mesny F."/>
            <person name="Miyauchi S."/>
            <person name="Thiergart T."/>
            <person name="Pickel B."/>
            <person name="Atanasova L."/>
            <person name="Karlsson M."/>
            <person name="Huettel B."/>
            <person name="Barry K.W."/>
            <person name="Haridas S."/>
            <person name="Chen C."/>
            <person name="Bauer D."/>
            <person name="Andreopoulos W."/>
            <person name="Pangilinan J."/>
            <person name="LaButti K."/>
            <person name="Riley R."/>
            <person name="Lipzen A."/>
            <person name="Clum A."/>
            <person name="Drula E."/>
            <person name="Henrissat B."/>
            <person name="Kohler A."/>
            <person name="Grigoriev I.V."/>
            <person name="Martin F.M."/>
            <person name="Hacquard S."/>
        </authorList>
    </citation>
    <scope>NUCLEOTIDE SEQUENCE [LARGE SCALE GENOMIC DNA]</scope>
    <source>
        <strain evidence="3 4">MPI-CAGE-CH-0241</strain>
    </source>
</reference>
<dbReference type="AlphaFoldDB" id="A0A9P8WE72"/>
<evidence type="ECO:0000256" key="1">
    <source>
        <dbReference type="SAM" id="Coils"/>
    </source>
</evidence>
<dbReference type="EMBL" id="JAGPYM010000003">
    <property type="protein sequence ID" value="KAH6896658.1"/>
    <property type="molecule type" value="Genomic_DNA"/>
</dbReference>
<name>A0A9P8WE72_9HYPO</name>
<feature type="compositionally biased region" description="Polar residues" evidence="2">
    <location>
        <begin position="1"/>
        <end position="23"/>
    </location>
</feature>
<sequence>MMFKTFATSTSTPSGLARQPNNRANDHALEDELRKVQKEQETQGARIRALEDEAGKTKTSTETKASDLQDRLQQSIDHAKNLQIALQQSEGSKKQLEAEVRSLRGKLAEPQVLQEQFLEAVLAQNRAETRAQELAVKLEISVQAEADLENRFKELLVKFNTEKETADRLRRQQEATPVTVLRGQSAMQQLFAGHTEGATSRKRGRGW</sequence>
<comment type="caution">
    <text evidence="3">The sequence shown here is derived from an EMBL/GenBank/DDBJ whole genome shotgun (WGS) entry which is preliminary data.</text>
</comment>
<evidence type="ECO:0000313" key="4">
    <source>
        <dbReference type="Proteomes" id="UP000777438"/>
    </source>
</evidence>
<protein>
    <submittedName>
        <fullName evidence="3">Uncharacterized protein</fullName>
    </submittedName>
</protein>
<keyword evidence="4" id="KW-1185">Reference proteome</keyword>
<accession>A0A9P8WE72</accession>
<evidence type="ECO:0000313" key="3">
    <source>
        <dbReference type="EMBL" id="KAH6896658.1"/>
    </source>
</evidence>
<feature type="compositionally biased region" description="Basic and acidic residues" evidence="2">
    <location>
        <begin position="48"/>
        <end position="68"/>
    </location>
</feature>
<feature type="compositionally biased region" description="Basic and acidic residues" evidence="2">
    <location>
        <begin position="24"/>
        <end position="41"/>
    </location>
</feature>
<keyword evidence="1" id="KW-0175">Coiled coil</keyword>
<feature type="region of interest" description="Disordered" evidence="2">
    <location>
        <begin position="1"/>
        <end position="68"/>
    </location>
</feature>
<proteinExistence type="predicted"/>
<gene>
    <name evidence="3" type="ORF">B0T10DRAFT_556533</name>
</gene>
<dbReference type="Proteomes" id="UP000777438">
    <property type="component" value="Unassembled WGS sequence"/>
</dbReference>
<evidence type="ECO:0000256" key="2">
    <source>
        <dbReference type="SAM" id="MobiDB-lite"/>
    </source>
</evidence>
<organism evidence="3 4">
    <name type="scientific">Thelonectria olida</name>
    <dbReference type="NCBI Taxonomy" id="1576542"/>
    <lineage>
        <taxon>Eukaryota</taxon>
        <taxon>Fungi</taxon>
        <taxon>Dikarya</taxon>
        <taxon>Ascomycota</taxon>
        <taxon>Pezizomycotina</taxon>
        <taxon>Sordariomycetes</taxon>
        <taxon>Hypocreomycetidae</taxon>
        <taxon>Hypocreales</taxon>
        <taxon>Nectriaceae</taxon>
        <taxon>Thelonectria</taxon>
    </lineage>
</organism>